<evidence type="ECO:0000313" key="3">
    <source>
        <dbReference type="Proteomes" id="UP001501218"/>
    </source>
</evidence>
<accession>A0ABN3GNP1</accession>
<dbReference type="InterPro" id="IPR037523">
    <property type="entry name" value="VOC_core"/>
</dbReference>
<dbReference type="Proteomes" id="UP001501218">
    <property type="component" value="Unassembled WGS sequence"/>
</dbReference>
<dbReference type="Pfam" id="PF18029">
    <property type="entry name" value="Glyoxalase_6"/>
    <property type="match status" value="1"/>
</dbReference>
<dbReference type="InterPro" id="IPR004360">
    <property type="entry name" value="Glyas_Fos-R_dOase_dom"/>
</dbReference>
<dbReference type="PROSITE" id="PS51819">
    <property type="entry name" value="VOC"/>
    <property type="match status" value="2"/>
</dbReference>
<dbReference type="EMBL" id="BAAARA010000015">
    <property type="protein sequence ID" value="GAA2356791.1"/>
    <property type="molecule type" value="Genomic_DNA"/>
</dbReference>
<dbReference type="InterPro" id="IPR041581">
    <property type="entry name" value="Glyoxalase_6"/>
</dbReference>
<dbReference type="RefSeq" id="WP_344134652.1">
    <property type="nucleotide sequence ID" value="NZ_BAAARA010000015.1"/>
</dbReference>
<sequence>MANAVGAPGWIDLATSELEETREFYTGLFGWRWLQRPDYNIAMIDKTPVAGLLPPESDFIPTAWTLYLECGAVRQSCEKVRALGGKVIVPPTETPADEMFLVAEDPTGAIIGLWEAPTYGKFGRDHAGMLCWAELHTSDGSAADPFYAELFGYRQEQMGQPGGDFDYTAWYAGEQPTVGRYETSLSLPENVGAHWLLYFQVNPDQDTDAAVNRVQELGGKLVREPSDSPHGRLAVVQDVVGASFVVIDTSARTGE</sequence>
<dbReference type="InterPro" id="IPR052164">
    <property type="entry name" value="Anthracycline_SecMetBiosynth"/>
</dbReference>
<comment type="caution">
    <text evidence="2">The sequence shown here is derived from an EMBL/GenBank/DDBJ whole genome shotgun (WGS) entry which is preliminary data.</text>
</comment>
<evidence type="ECO:0000259" key="1">
    <source>
        <dbReference type="PROSITE" id="PS51819"/>
    </source>
</evidence>
<proteinExistence type="predicted"/>
<evidence type="ECO:0000313" key="2">
    <source>
        <dbReference type="EMBL" id="GAA2356791.1"/>
    </source>
</evidence>
<dbReference type="CDD" id="cd07247">
    <property type="entry name" value="SgaA_N_like"/>
    <property type="match status" value="2"/>
</dbReference>
<dbReference type="PANTHER" id="PTHR33993">
    <property type="entry name" value="GLYOXALASE-RELATED"/>
    <property type="match status" value="1"/>
</dbReference>
<feature type="domain" description="VOC" evidence="1">
    <location>
        <begin position="7"/>
        <end position="116"/>
    </location>
</feature>
<dbReference type="Gene3D" id="3.10.180.10">
    <property type="entry name" value="2,3-Dihydroxybiphenyl 1,2-Dioxygenase, domain 1"/>
    <property type="match status" value="2"/>
</dbReference>
<dbReference type="SUPFAM" id="SSF54593">
    <property type="entry name" value="Glyoxalase/Bleomycin resistance protein/Dihydroxybiphenyl dioxygenase"/>
    <property type="match status" value="2"/>
</dbReference>
<protein>
    <submittedName>
        <fullName evidence="2">VOC family protein</fullName>
    </submittedName>
</protein>
<dbReference type="InterPro" id="IPR029068">
    <property type="entry name" value="Glyas_Bleomycin-R_OHBP_Dase"/>
</dbReference>
<gene>
    <name evidence="2" type="ORF">GCM10009854_38810</name>
</gene>
<reference evidence="2 3" key="1">
    <citation type="journal article" date="2019" name="Int. J. Syst. Evol. Microbiol.">
        <title>The Global Catalogue of Microorganisms (GCM) 10K type strain sequencing project: providing services to taxonomists for standard genome sequencing and annotation.</title>
        <authorList>
            <consortium name="The Broad Institute Genomics Platform"/>
            <consortium name="The Broad Institute Genome Sequencing Center for Infectious Disease"/>
            <person name="Wu L."/>
            <person name="Ma J."/>
        </authorList>
    </citation>
    <scope>NUCLEOTIDE SEQUENCE [LARGE SCALE GENOMIC DNA]</scope>
    <source>
        <strain evidence="2 3">JCM 16221</strain>
    </source>
</reference>
<dbReference type="Pfam" id="PF00903">
    <property type="entry name" value="Glyoxalase"/>
    <property type="match status" value="1"/>
</dbReference>
<dbReference type="PANTHER" id="PTHR33993:SF14">
    <property type="entry name" value="GB|AAF24581.1"/>
    <property type="match status" value="1"/>
</dbReference>
<feature type="domain" description="VOC" evidence="1">
    <location>
        <begin position="129"/>
        <end position="249"/>
    </location>
</feature>
<keyword evidence="3" id="KW-1185">Reference proteome</keyword>
<name>A0ABN3GNP1_9PSEU</name>
<organism evidence="2 3">
    <name type="scientific">Saccharopolyspora halophila</name>
    <dbReference type="NCBI Taxonomy" id="405551"/>
    <lineage>
        <taxon>Bacteria</taxon>
        <taxon>Bacillati</taxon>
        <taxon>Actinomycetota</taxon>
        <taxon>Actinomycetes</taxon>
        <taxon>Pseudonocardiales</taxon>
        <taxon>Pseudonocardiaceae</taxon>
        <taxon>Saccharopolyspora</taxon>
    </lineage>
</organism>